<comment type="similarity">
    <text evidence="6">Belongs to the globin family.</text>
</comment>
<keyword evidence="2 6" id="KW-0349">Heme</keyword>
<evidence type="ECO:0000256" key="3">
    <source>
        <dbReference type="ARBA" id="ARBA00022621"/>
    </source>
</evidence>
<keyword evidence="1 6" id="KW-0813">Transport</keyword>
<dbReference type="CDD" id="cd01040">
    <property type="entry name" value="Mb-like"/>
    <property type="match status" value="1"/>
</dbReference>
<dbReference type="InterPro" id="IPR050532">
    <property type="entry name" value="Globin-like_OT"/>
</dbReference>
<dbReference type="Pfam" id="PF00042">
    <property type="entry name" value="Globin"/>
    <property type="match status" value="1"/>
</dbReference>
<evidence type="ECO:0000256" key="2">
    <source>
        <dbReference type="ARBA" id="ARBA00022617"/>
    </source>
</evidence>
<dbReference type="SUPFAM" id="SSF46458">
    <property type="entry name" value="Globin-like"/>
    <property type="match status" value="1"/>
</dbReference>
<sequence length="145" mass="16251">MVISADEKNLIRSSWFTVYSGDRFQVGVDVFTNFFKAYPAYVDLFPSLKGVSNPAGSTQLRGHAIRVITGINYFVDALDEDKSIVDEMLNNMARSHKPRGLTREHFAQFAPVLFDSVGVSGAARDAWTKYYNKIADGLFEKMAKL</sequence>
<dbReference type="InterPro" id="IPR002336">
    <property type="entry name" value="Erythrocruorin"/>
</dbReference>
<reference evidence="8" key="1">
    <citation type="submission" date="2013-11" db="EMBL/GenBank/DDBJ databases">
        <title>Hemoglobins of the brittle stars Hemipholis cordifera and Ophiactis simplex.</title>
        <authorList>
            <person name="Christensen A.B."/>
            <person name="Christensen E.F."/>
        </authorList>
    </citation>
    <scope>NUCLEOTIDE SEQUENCE</scope>
</reference>
<dbReference type="GO" id="GO:0020037">
    <property type="term" value="F:heme binding"/>
    <property type="evidence" value="ECO:0007669"/>
    <property type="project" value="InterPro"/>
</dbReference>
<keyword evidence="4" id="KW-0479">Metal-binding</keyword>
<organism evidence="8">
    <name type="scientific">Hemipholis cordifera</name>
    <dbReference type="NCBI Taxonomy" id="1461317"/>
    <lineage>
        <taxon>Eukaryota</taxon>
        <taxon>Metazoa</taxon>
        <taxon>Echinodermata</taxon>
        <taxon>Eleutherozoa</taxon>
        <taxon>Asterozoa</taxon>
        <taxon>Ophiuroidea</taxon>
        <taxon>Myophiuroidea</taxon>
        <taxon>Metophiurida</taxon>
        <taxon>Ophintegrida</taxon>
        <taxon>Amphilepidida</taxon>
        <taxon>Ophiurina</taxon>
        <taxon>Gnathophiurina</taxon>
        <taxon>Ophiactoidea</taxon>
        <taxon>Ophiactidae</taxon>
        <taxon>Hemipholis</taxon>
    </lineage>
</organism>
<dbReference type="EMBL" id="KJ027591">
    <property type="protein sequence ID" value="AHN50406.1"/>
    <property type="molecule type" value="Genomic_DNA"/>
</dbReference>
<dbReference type="EMBL" id="KF894072">
    <property type="protein sequence ID" value="AHJ25671.1"/>
    <property type="molecule type" value="mRNA"/>
</dbReference>
<dbReference type="PANTHER" id="PTHR46458:SF1">
    <property type="entry name" value="GEO09476P1"/>
    <property type="match status" value="1"/>
</dbReference>
<proteinExistence type="evidence at transcript level"/>
<reference evidence="9" key="2">
    <citation type="submission" date="2014-01" db="EMBL/GenBank/DDBJ databases">
        <title>Hemoglobins of the brittle stars Hemipholis elongata and Ophiactis simplex.</title>
        <authorList>
            <person name="Christensen A.B."/>
            <person name="Christensen E.F."/>
        </authorList>
    </citation>
    <scope>NUCLEOTIDE SEQUENCE</scope>
</reference>
<keyword evidence="5" id="KW-0408">Iron</keyword>
<dbReference type="PRINTS" id="PR00611">
    <property type="entry name" value="ERYTHCRUORIN"/>
</dbReference>
<feature type="domain" description="Globin" evidence="7">
    <location>
        <begin position="2"/>
        <end position="143"/>
    </location>
</feature>
<accession>W6FFC8</accession>
<dbReference type="PROSITE" id="PS01033">
    <property type="entry name" value="GLOBIN"/>
    <property type="match status" value="1"/>
</dbReference>
<dbReference type="AlphaFoldDB" id="W6FFC8"/>
<name>W6FFC8_9ECHI</name>
<evidence type="ECO:0000313" key="8">
    <source>
        <dbReference type="EMBL" id="AHJ25671.1"/>
    </source>
</evidence>
<protein>
    <submittedName>
        <fullName evidence="8">Hemoglobin</fullName>
    </submittedName>
</protein>
<dbReference type="InterPro" id="IPR012292">
    <property type="entry name" value="Globin/Proto"/>
</dbReference>
<dbReference type="Gene3D" id="1.10.490.10">
    <property type="entry name" value="Globins"/>
    <property type="match status" value="1"/>
</dbReference>
<dbReference type="InterPro" id="IPR044399">
    <property type="entry name" value="Mb-like_M"/>
</dbReference>
<dbReference type="InterPro" id="IPR000971">
    <property type="entry name" value="Globin"/>
</dbReference>
<evidence type="ECO:0000256" key="4">
    <source>
        <dbReference type="ARBA" id="ARBA00022723"/>
    </source>
</evidence>
<dbReference type="InterPro" id="IPR009050">
    <property type="entry name" value="Globin-like_sf"/>
</dbReference>
<dbReference type="GO" id="GO:0005576">
    <property type="term" value="C:extracellular region"/>
    <property type="evidence" value="ECO:0007669"/>
    <property type="project" value="InterPro"/>
</dbReference>
<dbReference type="GO" id="GO:0005344">
    <property type="term" value="F:oxygen carrier activity"/>
    <property type="evidence" value="ECO:0007669"/>
    <property type="project" value="UniProtKB-KW"/>
</dbReference>
<dbReference type="GO" id="GO:0019825">
    <property type="term" value="F:oxygen binding"/>
    <property type="evidence" value="ECO:0007669"/>
    <property type="project" value="InterPro"/>
</dbReference>
<keyword evidence="3 6" id="KW-0561">Oxygen transport</keyword>
<evidence type="ECO:0000256" key="1">
    <source>
        <dbReference type="ARBA" id="ARBA00022448"/>
    </source>
</evidence>
<evidence type="ECO:0000259" key="7">
    <source>
        <dbReference type="PROSITE" id="PS01033"/>
    </source>
</evidence>
<dbReference type="GO" id="GO:0005833">
    <property type="term" value="C:hemoglobin complex"/>
    <property type="evidence" value="ECO:0007669"/>
    <property type="project" value="InterPro"/>
</dbReference>
<evidence type="ECO:0000256" key="6">
    <source>
        <dbReference type="RuleBase" id="RU000356"/>
    </source>
</evidence>
<gene>
    <name evidence="8" type="primary">hb_f2</name>
    <name evidence="9" type="synonym">Hb_f2</name>
</gene>
<evidence type="ECO:0000256" key="5">
    <source>
        <dbReference type="ARBA" id="ARBA00023004"/>
    </source>
</evidence>
<dbReference type="GO" id="GO:0046872">
    <property type="term" value="F:metal ion binding"/>
    <property type="evidence" value="ECO:0007669"/>
    <property type="project" value="UniProtKB-KW"/>
</dbReference>
<dbReference type="PANTHER" id="PTHR46458">
    <property type="entry name" value="BLR2807 PROTEIN"/>
    <property type="match status" value="1"/>
</dbReference>
<evidence type="ECO:0000313" key="9">
    <source>
        <dbReference type="EMBL" id="AHN50406.1"/>
    </source>
</evidence>